<name>A0A9W8EEH9_9FUNG</name>
<reference evidence="13" key="1">
    <citation type="submission" date="2022-07" db="EMBL/GenBank/DDBJ databases">
        <title>Phylogenomic reconstructions and comparative analyses of Kickxellomycotina fungi.</title>
        <authorList>
            <person name="Reynolds N.K."/>
            <person name="Stajich J.E."/>
            <person name="Barry K."/>
            <person name="Grigoriev I.V."/>
            <person name="Crous P."/>
            <person name="Smith M.E."/>
        </authorList>
    </citation>
    <scope>NUCLEOTIDE SEQUENCE</scope>
    <source>
        <strain evidence="13">IMI 214461</strain>
    </source>
</reference>
<dbReference type="GO" id="GO:0002161">
    <property type="term" value="F:aminoacyl-tRNA deacylase activity"/>
    <property type="evidence" value="ECO:0007669"/>
    <property type="project" value="InterPro"/>
</dbReference>
<dbReference type="PANTHER" id="PTHR11946:SF109">
    <property type="entry name" value="VALINE--TRNA LIGASE"/>
    <property type="match status" value="1"/>
</dbReference>
<dbReference type="GO" id="GO:0006438">
    <property type="term" value="P:valyl-tRNA aminoacylation"/>
    <property type="evidence" value="ECO:0007669"/>
    <property type="project" value="InterPro"/>
</dbReference>
<dbReference type="InterPro" id="IPR002303">
    <property type="entry name" value="Valyl-tRNA_ligase"/>
</dbReference>
<evidence type="ECO:0000259" key="11">
    <source>
        <dbReference type="Pfam" id="PF00133"/>
    </source>
</evidence>
<keyword evidence="6" id="KW-0067">ATP-binding</keyword>
<dbReference type="SUPFAM" id="SSF47323">
    <property type="entry name" value="Anticodon-binding domain of a subclass of class I aminoacyl-tRNA synthetases"/>
    <property type="match status" value="1"/>
</dbReference>
<evidence type="ECO:0000313" key="13">
    <source>
        <dbReference type="EMBL" id="KAJ2002509.1"/>
    </source>
</evidence>
<evidence type="ECO:0000256" key="3">
    <source>
        <dbReference type="ARBA" id="ARBA00013169"/>
    </source>
</evidence>
<dbReference type="InterPro" id="IPR009080">
    <property type="entry name" value="tRNAsynth_Ia_anticodon-bd"/>
</dbReference>
<feature type="domain" description="Aminoacyl-tRNA synthetase class Ia" evidence="11">
    <location>
        <begin position="62"/>
        <end position="359"/>
    </location>
</feature>
<comment type="caution">
    <text evidence="13">The sequence shown here is derived from an EMBL/GenBank/DDBJ whole genome shotgun (WGS) entry which is preliminary data.</text>
</comment>
<evidence type="ECO:0000256" key="2">
    <source>
        <dbReference type="ARBA" id="ARBA00005594"/>
    </source>
</evidence>
<dbReference type="InterPro" id="IPR014729">
    <property type="entry name" value="Rossmann-like_a/b/a_fold"/>
</dbReference>
<comment type="catalytic activity">
    <reaction evidence="10">
        <text>tRNA(Val) + L-valine + ATP = L-valyl-tRNA(Val) + AMP + diphosphate</text>
        <dbReference type="Rhea" id="RHEA:10704"/>
        <dbReference type="Rhea" id="RHEA-COMP:9672"/>
        <dbReference type="Rhea" id="RHEA-COMP:9708"/>
        <dbReference type="ChEBI" id="CHEBI:30616"/>
        <dbReference type="ChEBI" id="CHEBI:33019"/>
        <dbReference type="ChEBI" id="CHEBI:57762"/>
        <dbReference type="ChEBI" id="CHEBI:78442"/>
        <dbReference type="ChEBI" id="CHEBI:78537"/>
        <dbReference type="ChEBI" id="CHEBI:456215"/>
        <dbReference type="EC" id="6.1.1.9"/>
    </reaction>
</comment>
<evidence type="ECO:0000256" key="4">
    <source>
        <dbReference type="ARBA" id="ARBA00022598"/>
    </source>
</evidence>
<keyword evidence="14" id="KW-1185">Reference proteome</keyword>
<protein>
    <recommendedName>
        <fullName evidence="3">valine--tRNA ligase</fullName>
        <ecNumber evidence="3">6.1.1.9</ecNumber>
    </recommendedName>
    <alternativeName>
        <fullName evidence="9">Valyl-tRNA synthetase</fullName>
    </alternativeName>
</protein>
<dbReference type="EC" id="6.1.1.9" evidence="3"/>
<dbReference type="InterPro" id="IPR009008">
    <property type="entry name" value="Val/Leu/Ile-tRNA-synth_edit"/>
</dbReference>
<evidence type="ECO:0000256" key="8">
    <source>
        <dbReference type="ARBA" id="ARBA00023146"/>
    </source>
</evidence>
<dbReference type="Proteomes" id="UP001150907">
    <property type="component" value="Unassembled WGS sequence"/>
</dbReference>
<dbReference type="GO" id="GO:0004832">
    <property type="term" value="F:valine-tRNA ligase activity"/>
    <property type="evidence" value="ECO:0007669"/>
    <property type="project" value="UniProtKB-EC"/>
</dbReference>
<evidence type="ECO:0000256" key="10">
    <source>
        <dbReference type="ARBA" id="ARBA00047552"/>
    </source>
</evidence>
<keyword evidence="8" id="KW-0030">Aminoacyl-tRNA synthetase</keyword>
<accession>A0A9W8EEH9</accession>
<comment type="similarity">
    <text evidence="2">Belongs to the class-I aminoacyl-tRNA synthetase family.</text>
</comment>
<evidence type="ECO:0000256" key="7">
    <source>
        <dbReference type="ARBA" id="ARBA00022917"/>
    </source>
</evidence>
<dbReference type="EMBL" id="JANBQF010000295">
    <property type="protein sequence ID" value="KAJ2002509.1"/>
    <property type="molecule type" value="Genomic_DNA"/>
</dbReference>
<dbReference type="PANTHER" id="PTHR11946">
    <property type="entry name" value="VALYL-TRNA SYNTHETASES"/>
    <property type="match status" value="1"/>
</dbReference>
<dbReference type="AlphaFoldDB" id="A0A9W8EEH9"/>
<keyword evidence="5" id="KW-0547">Nucleotide-binding</keyword>
<evidence type="ECO:0000256" key="6">
    <source>
        <dbReference type="ARBA" id="ARBA00022840"/>
    </source>
</evidence>
<proteinExistence type="inferred from homology"/>
<dbReference type="CDD" id="cd07962">
    <property type="entry name" value="Anticodon_Ia_Val"/>
    <property type="match status" value="1"/>
</dbReference>
<dbReference type="SUPFAM" id="SSF50677">
    <property type="entry name" value="ValRS/IleRS/LeuRS editing domain"/>
    <property type="match status" value="1"/>
</dbReference>
<dbReference type="Gene3D" id="3.40.50.620">
    <property type="entry name" value="HUPs"/>
    <property type="match status" value="1"/>
</dbReference>
<dbReference type="GO" id="GO:0005829">
    <property type="term" value="C:cytosol"/>
    <property type="evidence" value="ECO:0007669"/>
    <property type="project" value="TreeGrafter"/>
</dbReference>
<evidence type="ECO:0000259" key="12">
    <source>
        <dbReference type="Pfam" id="PF08264"/>
    </source>
</evidence>
<comment type="subcellular location">
    <subcellularLocation>
        <location evidence="1">Cytoplasm</location>
    </subcellularLocation>
</comment>
<evidence type="ECO:0000313" key="14">
    <source>
        <dbReference type="Proteomes" id="UP001150907"/>
    </source>
</evidence>
<evidence type="ECO:0000256" key="9">
    <source>
        <dbReference type="ARBA" id="ARBA00029936"/>
    </source>
</evidence>
<organism evidence="13 14">
    <name type="scientific">Coemansia thaxteri</name>
    <dbReference type="NCBI Taxonomy" id="2663907"/>
    <lineage>
        <taxon>Eukaryota</taxon>
        <taxon>Fungi</taxon>
        <taxon>Fungi incertae sedis</taxon>
        <taxon>Zoopagomycota</taxon>
        <taxon>Kickxellomycotina</taxon>
        <taxon>Kickxellomycetes</taxon>
        <taxon>Kickxellales</taxon>
        <taxon>Kickxellaceae</taxon>
        <taxon>Coemansia</taxon>
    </lineage>
</organism>
<dbReference type="Pfam" id="PF08264">
    <property type="entry name" value="Anticodon_1"/>
    <property type="match status" value="1"/>
</dbReference>
<dbReference type="InterPro" id="IPR013155">
    <property type="entry name" value="M/V/L/I-tRNA-synth_anticd-bd"/>
</dbReference>
<feature type="domain" description="Methionyl/Valyl/Leucyl/Isoleucyl-tRNA synthetase anticodon-binding" evidence="12">
    <location>
        <begin position="416"/>
        <end position="561"/>
    </location>
</feature>
<keyword evidence="4" id="KW-0436">Ligase</keyword>
<dbReference type="PRINTS" id="PR00986">
    <property type="entry name" value="TRNASYNTHVAL"/>
</dbReference>
<dbReference type="Gene3D" id="1.10.730.10">
    <property type="entry name" value="Isoleucyl-tRNA Synthetase, Domain 1"/>
    <property type="match status" value="1"/>
</dbReference>
<dbReference type="GO" id="GO:0005524">
    <property type="term" value="F:ATP binding"/>
    <property type="evidence" value="ECO:0007669"/>
    <property type="project" value="UniProtKB-KW"/>
</dbReference>
<dbReference type="SUPFAM" id="SSF52374">
    <property type="entry name" value="Nucleotidylyl transferase"/>
    <property type="match status" value="1"/>
</dbReference>
<evidence type="ECO:0000256" key="5">
    <source>
        <dbReference type="ARBA" id="ARBA00022741"/>
    </source>
</evidence>
<evidence type="ECO:0000256" key="1">
    <source>
        <dbReference type="ARBA" id="ARBA00004496"/>
    </source>
</evidence>
<gene>
    <name evidence="13" type="ORF">H4R26_003572</name>
</gene>
<dbReference type="Pfam" id="PF00133">
    <property type="entry name" value="tRNA-synt_1"/>
    <property type="match status" value="1"/>
</dbReference>
<dbReference type="InterPro" id="IPR033705">
    <property type="entry name" value="Anticodon_Ia_Val"/>
</dbReference>
<dbReference type="OrthoDB" id="629407at2759"/>
<keyword evidence="7" id="KW-0648">Protein biosynthesis</keyword>
<dbReference type="InterPro" id="IPR002300">
    <property type="entry name" value="aa-tRNA-synth_Ia"/>
</dbReference>
<sequence>MSDHACAQRHGLPVVPVFSPVGTVVNSTPLTEFVGMSRWEARRKVISDLESAKAYVGHRDAQSSVVSICSRSGDIIEPMLMPQWYVRCAELAMVADRLVQSGDIKLIPKRQQATWHSWLTETEDWCVSRQLWWGHRIPMYRIRWAGGLVADSWVAAASEEQAKAKALSRLSAANHALLQSIGGVDETCTVSQDEDVLDTWFSSGLLPILAFGHASGNGHLLNLPGQHSQPPYPAALSTLLETGQDILFFWVARMAMLCTYFAQVPPFAAVLLHPMVRDAQGRKMSKSLGNIIDPMDVIDGAELAKLQATLRSGYQSNNETKKGAKELAKLYPNGFPQFGADALRFTLVMYTQQTHQICMSLDSVKAAYHFCNKLWNTFRFIHMHADRLEVDTDCLDSDGNKQWFAGLDSNELTVFDRALLSRLCGMLRTYHCAMEEYRLALAAETVRDFVQRDLCDRYIEICKLSLFGNRSATHQEPTVAVKILLGSLDIVLRTLHPFMPFLSEELWQRHARSGAGSADMSVMETKWTAPEQIMQASSQAEAESDFVFGVVSSIRSIRQQYAGRIAPAEDGEARFSVAISAPKHCVQVTAAETEAANDGNSSEQRFIYEMAKMHEPCIKLMSKESAIRMICTGEGSGTMVDLGDECGSSSATATAVVSPHVRVVARLVSEEAIRPARETDDHKAALVIAKLEAELEKVRSVVGSAGYQRSAPDAVKQADR</sequence>